<name>A0ABW6WN28_9ACTN</name>
<dbReference type="Proteomes" id="UP001602245">
    <property type="component" value="Unassembled WGS sequence"/>
</dbReference>
<feature type="domain" description="L,D-TPase catalytic" evidence="1">
    <location>
        <begin position="76"/>
        <end position="232"/>
    </location>
</feature>
<dbReference type="PANTHER" id="PTHR38589:SF1">
    <property type="entry name" value="BLR0621 PROTEIN"/>
    <property type="match status" value="1"/>
</dbReference>
<dbReference type="PANTHER" id="PTHR38589">
    <property type="entry name" value="BLR0621 PROTEIN"/>
    <property type="match status" value="1"/>
</dbReference>
<comment type="caution">
    <text evidence="2">The sequence shown here is derived from an EMBL/GenBank/DDBJ whole genome shotgun (WGS) entry which is preliminary data.</text>
</comment>
<sequence>MGILSATMAIVLTLSGPPQDPSWFPTRLTHLGDARQAIVVTGRSWDSSYATLRAFLRGDDGRWRAAFPAMAARSGYGGWQWAAKRVQDTGTTPAGTFHLTESFGLAANPGARLPYRRVDGNDYWVGDRNDPRTYNLFQPVAAPGRTWRIGQAERLGAYPRQYRYVAVIDFNRPAATTIAWDATRHQYFTKNPAVVGRGSAIFLHVNGKGSTAGCVSVSQPNMISLLRWLDPRQHPRIVMAPTSDIDRA</sequence>
<evidence type="ECO:0000259" key="1">
    <source>
        <dbReference type="Pfam" id="PF03734"/>
    </source>
</evidence>
<evidence type="ECO:0000313" key="2">
    <source>
        <dbReference type="EMBL" id="MFF5294438.1"/>
    </source>
</evidence>
<dbReference type="EMBL" id="JBIAZU010000006">
    <property type="protein sequence ID" value="MFF5294438.1"/>
    <property type="molecule type" value="Genomic_DNA"/>
</dbReference>
<dbReference type="InterPro" id="IPR005490">
    <property type="entry name" value="LD_TPept_cat_dom"/>
</dbReference>
<gene>
    <name evidence="2" type="ORF">ACFY35_33795</name>
</gene>
<dbReference type="RefSeq" id="WP_157296546.1">
    <property type="nucleotide sequence ID" value="NZ_JBIAZU010000006.1"/>
</dbReference>
<organism evidence="2 3">
    <name type="scientific">Paractinoplanes globisporus</name>
    <dbReference type="NCBI Taxonomy" id="113565"/>
    <lineage>
        <taxon>Bacteria</taxon>
        <taxon>Bacillati</taxon>
        <taxon>Actinomycetota</taxon>
        <taxon>Actinomycetes</taxon>
        <taxon>Micromonosporales</taxon>
        <taxon>Micromonosporaceae</taxon>
        <taxon>Paractinoplanes</taxon>
    </lineage>
</organism>
<evidence type="ECO:0000313" key="3">
    <source>
        <dbReference type="Proteomes" id="UP001602245"/>
    </source>
</evidence>
<reference evidence="2 3" key="1">
    <citation type="submission" date="2024-10" db="EMBL/GenBank/DDBJ databases">
        <title>The Natural Products Discovery Center: Release of the First 8490 Sequenced Strains for Exploring Actinobacteria Biosynthetic Diversity.</title>
        <authorList>
            <person name="Kalkreuter E."/>
            <person name="Kautsar S.A."/>
            <person name="Yang D."/>
            <person name="Bader C.D."/>
            <person name="Teijaro C.N."/>
            <person name="Fluegel L."/>
            <person name="Davis C.M."/>
            <person name="Simpson J.R."/>
            <person name="Lauterbach L."/>
            <person name="Steele A.D."/>
            <person name="Gui C."/>
            <person name="Meng S."/>
            <person name="Li G."/>
            <person name="Viehrig K."/>
            <person name="Ye F."/>
            <person name="Su P."/>
            <person name="Kiefer A.F."/>
            <person name="Nichols A."/>
            <person name="Cepeda A.J."/>
            <person name="Yan W."/>
            <person name="Fan B."/>
            <person name="Jiang Y."/>
            <person name="Adhikari A."/>
            <person name="Zheng C.-J."/>
            <person name="Schuster L."/>
            <person name="Cowan T.M."/>
            <person name="Smanski M.J."/>
            <person name="Chevrette M.G."/>
            <person name="De Carvalho L.P.S."/>
            <person name="Shen B."/>
        </authorList>
    </citation>
    <scope>NUCLEOTIDE SEQUENCE [LARGE SCALE GENOMIC DNA]</scope>
    <source>
        <strain evidence="2 3">NPDC000087</strain>
    </source>
</reference>
<protein>
    <submittedName>
        <fullName evidence="2">L,D-transpeptidase</fullName>
    </submittedName>
</protein>
<dbReference type="Pfam" id="PF03734">
    <property type="entry name" value="YkuD"/>
    <property type="match status" value="1"/>
</dbReference>
<proteinExistence type="predicted"/>
<keyword evidence="3" id="KW-1185">Reference proteome</keyword>
<accession>A0ABW6WN28</accession>